<comment type="caution">
    <text evidence="1">The sequence shown here is derived from an EMBL/GenBank/DDBJ whole genome shotgun (WGS) entry which is preliminary data.</text>
</comment>
<reference evidence="1" key="1">
    <citation type="submission" date="2019-12" db="EMBL/GenBank/DDBJ databases">
        <title>Genome sequencing and annotation of Brassica cretica.</title>
        <authorList>
            <person name="Studholme D.J."/>
            <person name="Sarris P.F."/>
        </authorList>
    </citation>
    <scope>NUCLEOTIDE SEQUENCE</scope>
    <source>
        <strain evidence="1">PFS-102/07</strain>
        <tissue evidence="1">Leaf</tissue>
    </source>
</reference>
<dbReference type="AlphaFoldDB" id="A0A8S9FM76"/>
<accession>A0A8S9FM76</accession>
<proteinExistence type="predicted"/>
<evidence type="ECO:0000313" key="1">
    <source>
        <dbReference type="EMBL" id="KAF2533487.1"/>
    </source>
</evidence>
<dbReference type="EMBL" id="QGKY02002305">
    <property type="protein sequence ID" value="KAF2533487.1"/>
    <property type="molecule type" value="Genomic_DNA"/>
</dbReference>
<protein>
    <submittedName>
        <fullName evidence="1">Uncharacterized protein</fullName>
    </submittedName>
</protein>
<name>A0A8S9FM76_BRACR</name>
<gene>
    <name evidence="1" type="ORF">F2Q70_00029321</name>
</gene>
<sequence>MGSWGIYRRQQPISFRLVAARVSLCMAPDASEAARRAPHVFQHGQDTCSAAPLLLPDVRLHDWNSCKAP</sequence>
<organism evidence="1">
    <name type="scientific">Brassica cretica</name>
    <name type="common">Mustard</name>
    <dbReference type="NCBI Taxonomy" id="69181"/>
    <lineage>
        <taxon>Eukaryota</taxon>
        <taxon>Viridiplantae</taxon>
        <taxon>Streptophyta</taxon>
        <taxon>Embryophyta</taxon>
        <taxon>Tracheophyta</taxon>
        <taxon>Spermatophyta</taxon>
        <taxon>Magnoliopsida</taxon>
        <taxon>eudicotyledons</taxon>
        <taxon>Gunneridae</taxon>
        <taxon>Pentapetalae</taxon>
        <taxon>rosids</taxon>
        <taxon>malvids</taxon>
        <taxon>Brassicales</taxon>
        <taxon>Brassicaceae</taxon>
        <taxon>Brassiceae</taxon>
        <taxon>Brassica</taxon>
    </lineage>
</organism>